<accession>A0A3B4BU77</accession>
<feature type="region of interest" description="Disordered" evidence="1">
    <location>
        <begin position="1"/>
        <end position="21"/>
    </location>
</feature>
<dbReference type="OMA" id="IEMAESC"/>
<proteinExistence type="predicted"/>
<evidence type="ECO:0000313" key="2">
    <source>
        <dbReference type="Ensembl" id="ENSPNAP00000003178.2"/>
    </source>
</evidence>
<reference evidence="2 3" key="1">
    <citation type="submission" date="2020-10" db="EMBL/GenBank/DDBJ databases">
        <title>Pygocentrus nattereri (red-bellied piranha) genome, fPygNat1, primary haplotype.</title>
        <authorList>
            <person name="Myers G."/>
            <person name="Meyer A."/>
            <person name="Karagic N."/>
            <person name="Pippel M."/>
            <person name="Winkler S."/>
            <person name="Tracey A."/>
            <person name="Wood J."/>
            <person name="Formenti G."/>
            <person name="Howe K."/>
            <person name="Fedrigo O."/>
            <person name="Jarvis E.D."/>
        </authorList>
    </citation>
    <scope>NUCLEOTIDE SEQUENCE [LARGE SCALE GENOMIC DNA]</scope>
</reference>
<evidence type="ECO:0000313" key="3">
    <source>
        <dbReference type="Proteomes" id="UP001501920"/>
    </source>
</evidence>
<dbReference type="AlphaFoldDB" id="A0A3B4BU77"/>
<organism evidence="2 3">
    <name type="scientific">Pygocentrus nattereri</name>
    <name type="common">Red-bellied piranha</name>
    <dbReference type="NCBI Taxonomy" id="42514"/>
    <lineage>
        <taxon>Eukaryota</taxon>
        <taxon>Metazoa</taxon>
        <taxon>Chordata</taxon>
        <taxon>Craniata</taxon>
        <taxon>Vertebrata</taxon>
        <taxon>Euteleostomi</taxon>
        <taxon>Actinopterygii</taxon>
        <taxon>Neopterygii</taxon>
        <taxon>Teleostei</taxon>
        <taxon>Ostariophysi</taxon>
        <taxon>Characiformes</taxon>
        <taxon>Characoidei</taxon>
        <taxon>Pygocentrus</taxon>
    </lineage>
</organism>
<dbReference type="Ensembl" id="ENSPNAT00000009151.2">
    <property type="protein sequence ID" value="ENSPNAP00000003178.2"/>
    <property type="gene ID" value="ENSPNAG00000009586.2"/>
</dbReference>
<dbReference type="GeneTree" id="ENSGT01150000287822"/>
<sequence length="83" mass="9836">LHQCQPSSEQENHSHHRQSHTSTLGYCIWYSSTRRINHGHETNKAQVFSRKVNLLSVKCKALRELIIRKNIMAETYKMEHKHL</sequence>
<reference evidence="2" key="3">
    <citation type="submission" date="2025-09" db="UniProtKB">
        <authorList>
            <consortium name="Ensembl"/>
        </authorList>
    </citation>
    <scope>IDENTIFICATION</scope>
</reference>
<evidence type="ECO:0000256" key="1">
    <source>
        <dbReference type="SAM" id="MobiDB-lite"/>
    </source>
</evidence>
<protein>
    <submittedName>
        <fullName evidence="2">Uncharacterized protein</fullName>
    </submittedName>
</protein>
<name>A0A3B4BU77_PYGNA</name>
<reference evidence="2" key="2">
    <citation type="submission" date="2025-08" db="UniProtKB">
        <authorList>
            <consortium name="Ensembl"/>
        </authorList>
    </citation>
    <scope>IDENTIFICATION</scope>
</reference>
<keyword evidence="3" id="KW-1185">Reference proteome</keyword>
<dbReference type="Proteomes" id="UP001501920">
    <property type="component" value="Chromosome 12"/>
</dbReference>